<dbReference type="InterPro" id="IPR000792">
    <property type="entry name" value="Tscrpt_reg_LuxR_C"/>
</dbReference>
<keyword evidence="7" id="KW-1185">Reference proteome</keyword>
<dbReference type="PANTHER" id="PTHR44688">
    <property type="entry name" value="DNA-BINDING TRANSCRIPTIONAL ACTIVATOR DEVR_DOSR"/>
    <property type="match status" value="1"/>
</dbReference>
<evidence type="ECO:0000256" key="4">
    <source>
        <dbReference type="SAM" id="MobiDB-lite"/>
    </source>
</evidence>
<dbReference type="PROSITE" id="PS00622">
    <property type="entry name" value="HTH_LUXR_1"/>
    <property type="match status" value="1"/>
</dbReference>
<evidence type="ECO:0000313" key="7">
    <source>
        <dbReference type="Proteomes" id="UP000239772"/>
    </source>
</evidence>
<dbReference type="SUPFAM" id="SSF46894">
    <property type="entry name" value="C-terminal effector domain of the bipartite response regulators"/>
    <property type="match status" value="1"/>
</dbReference>
<gene>
    <name evidence="6" type="ORF">SLNSH_14840</name>
</gene>
<dbReference type="PRINTS" id="PR00038">
    <property type="entry name" value="HTHLUXR"/>
</dbReference>
<evidence type="ECO:0000256" key="2">
    <source>
        <dbReference type="ARBA" id="ARBA00023125"/>
    </source>
</evidence>
<dbReference type="InterPro" id="IPR016032">
    <property type="entry name" value="Sig_transdc_resp-reg_C-effctor"/>
</dbReference>
<feature type="region of interest" description="Disordered" evidence="4">
    <location>
        <begin position="1"/>
        <end position="24"/>
    </location>
</feature>
<dbReference type="Proteomes" id="UP000239772">
    <property type="component" value="Unassembled WGS sequence"/>
</dbReference>
<evidence type="ECO:0000256" key="1">
    <source>
        <dbReference type="ARBA" id="ARBA00023015"/>
    </source>
</evidence>
<dbReference type="RefSeq" id="WP_106337790.1">
    <property type="nucleotide sequence ID" value="NZ_PVZS01000015.1"/>
</dbReference>
<keyword evidence="1" id="KW-0805">Transcription regulation</keyword>
<feature type="domain" description="HTH luxR-type" evidence="5">
    <location>
        <begin position="186"/>
        <end position="250"/>
    </location>
</feature>
<organism evidence="6 7">
    <name type="scientific">Alsobacter soli</name>
    <dbReference type="NCBI Taxonomy" id="2109933"/>
    <lineage>
        <taxon>Bacteria</taxon>
        <taxon>Pseudomonadati</taxon>
        <taxon>Pseudomonadota</taxon>
        <taxon>Alphaproteobacteria</taxon>
        <taxon>Hyphomicrobiales</taxon>
        <taxon>Alsobacteraceae</taxon>
        <taxon>Alsobacter</taxon>
    </lineage>
</organism>
<dbReference type="GO" id="GO:0003677">
    <property type="term" value="F:DNA binding"/>
    <property type="evidence" value="ECO:0007669"/>
    <property type="project" value="UniProtKB-KW"/>
</dbReference>
<keyword evidence="2" id="KW-0238">DNA-binding</keyword>
<evidence type="ECO:0000313" key="6">
    <source>
        <dbReference type="EMBL" id="PSC04264.1"/>
    </source>
</evidence>
<dbReference type="PANTHER" id="PTHR44688:SF16">
    <property type="entry name" value="DNA-BINDING TRANSCRIPTIONAL ACTIVATOR DEVR_DOSR"/>
    <property type="match status" value="1"/>
</dbReference>
<reference evidence="7" key="1">
    <citation type="submission" date="2018-03" db="EMBL/GenBank/DDBJ databases">
        <authorList>
            <person name="Sun L."/>
            <person name="Liu H."/>
            <person name="Chen W."/>
            <person name="Huang K."/>
            <person name="Liu W."/>
            <person name="Gao X."/>
        </authorList>
    </citation>
    <scope>NUCLEOTIDE SEQUENCE [LARGE SCALE GENOMIC DNA]</scope>
    <source>
        <strain evidence="7">SH9</strain>
    </source>
</reference>
<dbReference type="PROSITE" id="PS50043">
    <property type="entry name" value="HTH_LUXR_2"/>
    <property type="match status" value="1"/>
</dbReference>
<dbReference type="GO" id="GO:0006355">
    <property type="term" value="P:regulation of DNA-templated transcription"/>
    <property type="evidence" value="ECO:0007669"/>
    <property type="project" value="InterPro"/>
</dbReference>
<evidence type="ECO:0000259" key="5">
    <source>
        <dbReference type="PROSITE" id="PS50043"/>
    </source>
</evidence>
<sequence>MKLSEPNTPEGARAYWFAPPSRHGPTRTAPVALVVDARELARQTMIEALRDLLPHVQFLEAASLAAPMTGAHACDVVIVAAEHVADLDSRDLQESLEAFARAHPRAALVVLLEDAVSPLSEQLSGDVAGLMLADGSIEILAAGLQIVLAGGSFGPVSPPRAGSASGQAAARDQVPDVAGASTADAELVDDGFTKREAEIVQLLLQGLQNKLIAFELQVSESTVKVHLRNIMKKLHASNRTQVAMRVNGARLLDGRPTMRLPEQ</sequence>
<accession>A0A2T1HRH4</accession>
<evidence type="ECO:0000256" key="3">
    <source>
        <dbReference type="ARBA" id="ARBA00023163"/>
    </source>
</evidence>
<name>A0A2T1HRH4_9HYPH</name>
<dbReference type="OrthoDB" id="9810375at2"/>
<dbReference type="Gene3D" id="3.40.50.2300">
    <property type="match status" value="1"/>
</dbReference>
<proteinExistence type="predicted"/>
<dbReference type="SMART" id="SM00421">
    <property type="entry name" value="HTH_LUXR"/>
    <property type="match status" value="1"/>
</dbReference>
<dbReference type="CDD" id="cd06170">
    <property type="entry name" value="LuxR_C_like"/>
    <property type="match status" value="1"/>
</dbReference>
<dbReference type="Pfam" id="PF00196">
    <property type="entry name" value="GerE"/>
    <property type="match status" value="1"/>
</dbReference>
<dbReference type="EMBL" id="PVZS01000015">
    <property type="protein sequence ID" value="PSC04264.1"/>
    <property type="molecule type" value="Genomic_DNA"/>
</dbReference>
<comment type="caution">
    <text evidence="6">The sequence shown here is derived from an EMBL/GenBank/DDBJ whole genome shotgun (WGS) entry which is preliminary data.</text>
</comment>
<protein>
    <recommendedName>
        <fullName evidence="5">HTH luxR-type domain-containing protein</fullName>
    </recommendedName>
</protein>
<keyword evidence="3" id="KW-0804">Transcription</keyword>
<dbReference type="AlphaFoldDB" id="A0A2T1HRH4"/>